<evidence type="ECO:0000256" key="16">
    <source>
        <dbReference type="ARBA" id="ARBA00049551"/>
    </source>
</evidence>
<feature type="transmembrane region" description="Helical" evidence="17">
    <location>
        <begin position="146"/>
        <end position="163"/>
    </location>
</feature>
<feature type="transmembrane region" description="Helical" evidence="17">
    <location>
        <begin position="121"/>
        <end position="140"/>
    </location>
</feature>
<dbReference type="PANTHER" id="PTHR46552">
    <property type="entry name" value="NADH-UBIQUINONE OXIDOREDUCTASE CHAIN 2"/>
    <property type="match status" value="1"/>
</dbReference>
<keyword evidence="6 17" id="KW-0679">Respiratory chain</keyword>
<keyword evidence="7 17" id="KW-0812">Transmembrane</keyword>
<feature type="domain" description="NADH:quinone oxidoreductase/Mrp antiporter transmembrane" evidence="18">
    <location>
        <begin position="24"/>
        <end position="280"/>
    </location>
</feature>
<keyword evidence="10 17" id="KW-0249">Electron transport</keyword>
<organism evidence="19">
    <name type="scientific">Pterobdella arugamensis</name>
    <dbReference type="NCBI Taxonomy" id="3410361"/>
    <lineage>
        <taxon>Eukaryota</taxon>
        <taxon>Metazoa</taxon>
        <taxon>Spiralia</taxon>
        <taxon>Lophotrochozoa</taxon>
        <taxon>Annelida</taxon>
        <taxon>Clitellata</taxon>
        <taxon>Hirudinea</taxon>
        <taxon>Hirudinida</taxon>
        <taxon>Oceanobdelliformes</taxon>
        <taxon>Piscicolidae</taxon>
        <taxon>Pterobdella</taxon>
    </lineage>
</organism>
<feature type="transmembrane region" description="Helical" evidence="17">
    <location>
        <begin position="170"/>
        <end position="189"/>
    </location>
</feature>
<dbReference type="AlphaFoldDB" id="A0A343B6X2"/>
<feature type="transmembrane region" description="Helical" evidence="17">
    <location>
        <begin position="195"/>
        <end position="214"/>
    </location>
</feature>
<keyword evidence="12 17" id="KW-0520">NAD</keyword>
<comment type="similarity">
    <text evidence="2 17">Belongs to the complex I subunit 2 family.</text>
</comment>
<dbReference type="GO" id="GO:0006120">
    <property type="term" value="P:mitochondrial electron transport, NADH to ubiquinone"/>
    <property type="evidence" value="ECO:0007669"/>
    <property type="project" value="InterPro"/>
</dbReference>
<sequence>MYLSPVNMLMMLVLMLSSLMAISSSNWFFIWFSMELNMLSFIPILLYNNKIMEIEASIKYLITQSIASSMLLMSSMMLWNNTMNLMLFYYMLCMSLLMKLGSFPCYYWFPSVMASISWINCMVLSTWQKIIPIFIMFSMINLENKMIIMICLLNLLIGGIFGMKSSNMKIIMAYSSISHLGWMLLIKLVNMVSLLYFYFLSYIMMILPLFNMFNKLKINNFNSISMMNKINMTSILMLSLMILSMAGLPPFTGFFLKLIVIYSVLKINITYLILIIIVSILSLYFYLNISYNMLLNSYMNNNDMMKFKFNKVFSILSIFLYTPMIMML</sequence>
<evidence type="ECO:0000256" key="17">
    <source>
        <dbReference type="RuleBase" id="RU003403"/>
    </source>
</evidence>
<evidence type="ECO:0000256" key="14">
    <source>
        <dbReference type="ARBA" id="ARBA00023128"/>
    </source>
</evidence>
<dbReference type="Pfam" id="PF00361">
    <property type="entry name" value="Proton_antipo_M"/>
    <property type="match status" value="1"/>
</dbReference>
<keyword evidence="13 17" id="KW-0830">Ubiquinone</keyword>
<protein>
    <recommendedName>
        <fullName evidence="4 17">NADH-ubiquinone oxidoreductase chain 2</fullName>
        <ecNumber evidence="3 17">7.1.1.2</ecNumber>
    </recommendedName>
</protein>
<dbReference type="InterPro" id="IPR003917">
    <property type="entry name" value="NADH_UbQ_OxRdtase_chain2"/>
</dbReference>
<comment type="function">
    <text evidence="17">Core subunit of the mitochondrial membrane respiratory chain NADH dehydrogenase (Complex I) which catalyzes electron transfer from NADH through the respiratory chain, using ubiquinone as an electron acceptor. Essential for the catalytic activity and assembly of complex I.</text>
</comment>
<evidence type="ECO:0000256" key="3">
    <source>
        <dbReference type="ARBA" id="ARBA00012944"/>
    </source>
</evidence>
<evidence type="ECO:0000256" key="11">
    <source>
        <dbReference type="ARBA" id="ARBA00022989"/>
    </source>
</evidence>
<evidence type="ECO:0000256" key="5">
    <source>
        <dbReference type="ARBA" id="ARBA00022448"/>
    </source>
</evidence>
<keyword evidence="15 17" id="KW-0472">Membrane</keyword>
<geneLocation type="mitochondrion" evidence="19"/>
<evidence type="ECO:0000256" key="4">
    <source>
        <dbReference type="ARBA" id="ARBA00021008"/>
    </source>
</evidence>
<feature type="transmembrane region" description="Helical" evidence="17">
    <location>
        <begin position="5"/>
        <end position="22"/>
    </location>
</feature>
<dbReference type="PANTHER" id="PTHR46552:SF1">
    <property type="entry name" value="NADH-UBIQUINONE OXIDOREDUCTASE CHAIN 2"/>
    <property type="match status" value="1"/>
</dbReference>
<evidence type="ECO:0000256" key="12">
    <source>
        <dbReference type="ARBA" id="ARBA00023027"/>
    </source>
</evidence>
<dbReference type="InterPro" id="IPR050175">
    <property type="entry name" value="Complex_I_Subunit_2"/>
</dbReference>
<evidence type="ECO:0000256" key="2">
    <source>
        <dbReference type="ARBA" id="ARBA00007012"/>
    </source>
</evidence>
<evidence type="ECO:0000313" key="19">
    <source>
        <dbReference type="EMBL" id="AQT26255.1"/>
    </source>
</evidence>
<evidence type="ECO:0000256" key="13">
    <source>
        <dbReference type="ARBA" id="ARBA00023075"/>
    </source>
</evidence>
<feature type="transmembrane region" description="Helical" evidence="17">
    <location>
        <begin position="85"/>
        <end position="109"/>
    </location>
</feature>
<gene>
    <name evidence="19" type="primary">ND2</name>
</gene>
<feature type="transmembrane region" description="Helical" evidence="17">
    <location>
        <begin position="235"/>
        <end position="263"/>
    </location>
</feature>
<dbReference type="GO" id="GO:0008137">
    <property type="term" value="F:NADH dehydrogenase (ubiquinone) activity"/>
    <property type="evidence" value="ECO:0007669"/>
    <property type="project" value="UniProtKB-EC"/>
</dbReference>
<dbReference type="InterPro" id="IPR001750">
    <property type="entry name" value="ND/Mrp_TM"/>
</dbReference>
<proteinExistence type="inferred from homology"/>
<evidence type="ECO:0000256" key="6">
    <source>
        <dbReference type="ARBA" id="ARBA00022660"/>
    </source>
</evidence>
<dbReference type="GO" id="GO:0005743">
    <property type="term" value="C:mitochondrial inner membrane"/>
    <property type="evidence" value="ECO:0007669"/>
    <property type="project" value="UniProtKB-SubCell"/>
</dbReference>
<keyword evidence="11 17" id="KW-1133">Transmembrane helix</keyword>
<feature type="transmembrane region" description="Helical" evidence="17">
    <location>
        <begin position="309"/>
        <end position="327"/>
    </location>
</feature>
<reference evidence="19" key="1">
    <citation type="submission" date="2017-01" db="EMBL/GenBank/DDBJ databases">
        <authorList>
            <person name="Mah S.A."/>
            <person name="Swanson W.J."/>
            <person name="Moy G.W."/>
            <person name="Vacquier V.D."/>
        </authorList>
    </citation>
    <scope>NUCLEOTIDE SEQUENCE</scope>
</reference>
<dbReference type="CTD" id="4536"/>
<name>A0A343B6X2_9ANNE</name>
<evidence type="ECO:0000256" key="10">
    <source>
        <dbReference type="ARBA" id="ARBA00022982"/>
    </source>
</evidence>
<evidence type="ECO:0000256" key="15">
    <source>
        <dbReference type="ARBA" id="ARBA00023136"/>
    </source>
</evidence>
<evidence type="ECO:0000256" key="7">
    <source>
        <dbReference type="ARBA" id="ARBA00022692"/>
    </source>
</evidence>
<evidence type="ECO:0000256" key="9">
    <source>
        <dbReference type="ARBA" id="ARBA00022967"/>
    </source>
</evidence>
<keyword evidence="9 17" id="KW-1278">Translocase</keyword>
<evidence type="ECO:0000259" key="18">
    <source>
        <dbReference type="Pfam" id="PF00361"/>
    </source>
</evidence>
<comment type="subcellular location">
    <subcellularLocation>
        <location evidence="1 17">Mitochondrion inner membrane</location>
        <topology evidence="1 17">Multi-pass membrane protein</topology>
    </subcellularLocation>
</comment>
<evidence type="ECO:0000256" key="8">
    <source>
        <dbReference type="ARBA" id="ARBA00022792"/>
    </source>
</evidence>
<feature type="transmembrane region" description="Helical" evidence="17">
    <location>
        <begin position="269"/>
        <end position="289"/>
    </location>
</feature>
<dbReference type="RefSeq" id="YP_009400217.1">
    <property type="nucleotide sequence ID" value="NC_035308.1"/>
</dbReference>
<dbReference type="EC" id="7.1.1.2" evidence="3 17"/>
<dbReference type="PRINTS" id="PR01436">
    <property type="entry name" value="NADHDHGNASE2"/>
</dbReference>
<evidence type="ECO:0000256" key="1">
    <source>
        <dbReference type="ARBA" id="ARBA00004448"/>
    </source>
</evidence>
<keyword evidence="14 17" id="KW-0496">Mitochondrion</keyword>
<dbReference type="GeneID" id="33362770"/>
<keyword evidence="8 17" id="KW-0999">Mitochondrion inner membrane</keyword>
<keyword evidence="5" id="KW-0813">Transport</keyword>
<accession>A0A343B6X2</accession>
<comment type="catalytic activity">
    <reaction evidence="16 17">
        <text>a ubiquinone + NADH + 5 H(+)(in) = a ubiquinol + NAD(+) + 4 H(+)(out)</text>
        <dbReference type="Rhea" id="RHEA:29091"/>
        <dbReference type="Rhea" id="RHEA-COMP:9565"/>
        <dbReference type="Rhea" id="RHEA-COMP:9566"/>
        <dbReference type="ChEBI" id="CHEBI:15378"/>
        <dbReference type="ChEBI" id="CHEBI:16389"/>
        <dbReference type="ChEBI" id="CHEBI:17976"/>
        <dbReference type="ChEBI" id="CHEBI:57540"/>
        <dbReference type="ChEBI" id="CHEBI:57945"/>
        <dbReference type="EC" id="7.1.1.2"/>
    </reaction>
</comment>
<dbReference type="EMBL" id="KY474378">
    <property type="protein sequence ID" value="AQT26255.1"/>
    <property type="molecule type" value="Genomic_DNA"/>
</dbReference>